<dbReference type="RefSeq" id="WP_207335089.1">
    <property type="nucleotide sequence ID" value="NZ_JAFMYU010000005.1"/>
</dbReference>
<gene>
    <name evidence="1" type="ORF">J2I48_09035</name>
</gene>
<name>A0A939K0D9_9BACT</name>
<evidence type="ECO:0000313" key="1">
    <source>
        <dbReference type="EMBL" id="MBO0931135.1"/>
    </source>
</evidence>
<evidence type="ECO:0008006" key="3">
    <source>
        <dbReference type="Google" id="ProtNLM"/>
    </source>
</evidence>
<evidence type="ECO:0000313" key="2">
    <source>
        <dbReference type="Proteomes" id="UP000664795"/>
    </source>
</evidence>
<dbReference type="EMBL" id="JAFMYU010000005">
    <property type="protein sequence ID" value="MBO0931135.1"/>
    <property type="molecule type" value="Genomic_DNA"/>
</dbReference>
<dbReference type="Gene3D" id="3.40.50.1460">
    <property type="match status" value="1"/>
</dbReference>
<dbReference type="SUPFAM" id="SSF52129">
    <property type="entry name" value="Caspase-like"/>
    <property type="match status" value="1"/>
</dbReference>
<comment type="caution">
    <text evidence="1">The sequence shown here is derived from an EMBL/GenBank/DDBJ whole genome shotgun (WGS) entry which is preliminary data.</text>
</comment>
<keyword evidence="2" id="KW-1185">Reference proteome</keyword>
<organism evidence="1 2">
    <name type="scientific">Fibrella aquatilis</name>
    <dbReference type="NCBI Taxonomy" id="2817059"/>
    <lineage>
        <taxon>Bacteria</taxon>
        <taxon>Pseudomonadati</taxon>
        <taxon>Bacteroidota</taxon>
        <taxon>Cytophagia</taxon>
        <taxon>Cytophagales</taxon>
        <taxon>Spirosomataceae</taxon>
        <taxon>Fibrella</taxon>
    </lineage>
</organism>
<dbReference type="InterPro" id="IPR029030">
    <property type="entry name" value="Caspase-like_dom_sf"/>
</dbReference>
<proteinExistence type="predicted"/>
<dbReference type="Proteomes" id="UP000664795">
    <property type="component" value="Unassembled WGS sequence"/>
</dbReference>
<sequence length="695" mass="76230">MTLTPDPQQPGLWTNPAWQPGTPGTFAFLVGVSTYDHLDGGSNPAPDTFGMPQLAVSAWTAYAIFEWLRTTYRYAPAPLAQCWLLLAPTDAEAAKIEAAVAASGGPDVLAHSLLPTFNTISDTIPLWNAQMVALPKAAAQASRLVFFGSGHGLEIRAKEYILLPTDYLRLPDTYNRALNVRGLADALTKLDVCDQFLFVDACRSTPDGLKKLLVEGNSVLTPPALGGVVNTACNSVTLCATASGLPAHQNNSPDNGYSLFGQALLDGLQSQQGFVPECDPAACAVKLPPLQTFIGKRYNQLLTEAQWTITQLTYLRLEGNSADLTITHVDPPTKPAPAMLSVIESQQQNFTNRFAIDNDDPTTDVPFFRYEASDSDDIIQEAPDADVDGGDSFPAPRTTNNLHDVLGRESVTAFWDNARVYAIDQKRLLERGELLLLRVERTGFSPLAMGYRLTFSLRLYNGSAWLELNDGRTQYGIMLPPTLDYGFYQPSYRLDFTVTADGHVSELQANLAHESTGNLGYVADVWEKYQTVNIVSAAELIDMNFLREALYNKIRSPFAALVAAMVLLQARRYDLAEGDWLRNLANRFPRLPDGLLLRNQWLLQTNARGAATELIDNLLKLKQRGTPYTNEALGMAAVQLDRLLDSDLPTPDQRTALTALRDQLRVALRYGRPGGLLAVFAGDPGSFTPQLLGYR</sequence>
<dbReference type="AlphaFoldDB" id="A0A939K0D9"/>
<accession>A0A939K0D9</accession>
<protein>
    <recommendedName>
        <fullName evidence="3">Caspase domain-containing protein</fullName>
    </recommendedName>
</protein>
<reference evidence="1 2" key="1">
    <citation type="submission" date="2021-03" db="EMBL/GenBank/DDBJ databases">
        <title>Fibrella sp. HMF5036 genome sequencing and assembly.</title>
        <authorList>
            <person name="Kang H."/>
            <person name="Kim H."/>
            <person name="Bae S."/>
            <person name="Joh K."/>
        </authorList>
    </citation>
    <scope>NUCLEOTIDE SEQUENCE [LARGE SCALE GENOMIC DNA]</scope>
    <source>
        <strain evidence="1 2">HMF5036</strain>
    </source>
</reference>